<organism evidence="2">
    <name type="scientific">Schistocephalus solidus</name>
    <name type="common">Tapeworm</name>
    <dbReference type="NCBI Taxonomy" id="70667"/>
    <lineage>
        <taxon>Eukaryota</taxon>
        <taxon>Metazoa</taxon>
        <taxon>Spiralia</taxon>
        <taxon>Lophotrochozoa</taxon>
        <taxon>Platyhelminthes</taxon>
        <taxon>Cestoda</taxon>
        <taxon>Eucestoda</taxon>
        <taxon>Diphyllobothriidea</taxon>
        <taxon>Diphyllobothriidae</taxon>
        <taxon>Schistocephalus</taxon>
    </lineage>
</organism>
<name>A0A0X3NSN9_SCHSO</name>
<evidence type="ECO:0000313" key="2">
    <source>
        <dbReference type="EMBL" id="JAP38752.1"/>
    </source>
</evidence>
<proteinExistence type="predicted"/>
<gene>
    <name evidence="3" type="primary">SETMR</name>
    <name evidence="2" type="ORF">TR161712</name>
</gene>
<dbReference type="EMBL" id="GEEE01024473">
    <property type="protein sequence ID" value="JAP38752.1"/>
    <property type="molecule type" value="Transcribed_RNA"/>
</dbReference>
<evidence type="ECO:0000313" key="3">
    <source>
        <dbReference type="EMBL" id="JAP47877.1"/>
    </source>
</evidence>
<dbReference type="EMBL" id="GEEE01015348">
    <property type="protein sequence ID" value="JAP47877.1"/>
    <property type="molecule type" value="Transcribed_RNA"/>
</dbReference>
<keyword evidence="3" id="KW-0808">Transferase</keyword>
<accession>A0A0X3NSN9</accession>
<reference evidence="2" key="1">
    <citation type="submission" date="2016-01" db="EMBL/GenBank/DDBJ databases">
        <title>Reference transcriptome for the parasite Schistocephalus solidus: insights into the molecular evolution of parasitism.</title>
        <authorList>
            <person name="Hebert F.O."/>
            <person name="Grambauer S."/>
            <person name="Barber I."/>
            <person name="Landry C.R."/>
            <person name="Aubin-Horth N."/>
        </authorList>
    </citation>
    <scope>NUCLEOTIDE SEQUENCE</scope>
</reference>
<protein>
    <submittedName>
        <fullName evidence="3">Histone-lysine N-methyltransferase SETMAR</fullName>
    </submittedName>
</protein>
<dbReference type="AlphaFoldDB" id="A0A0X3NSN9"/>
<dbReference type="GO" id="GO:0008168">
    <property type="term" value="F:methyltransferase activity"/>
    <property type="evidence" value="ECO:0007669"/>
    <property type="project" value="UniProtKB-KW"/>
</dbReference>
<keyword evidence="3" id="KW-0489">Methyltransferase</keyword>
<dbReference type="GO" id="GO:0032259">
    <property type="term" value="P:methylation"/>
    <property type="evidence" value="ECO:0007669"/>
    <property type="project" value="UniProtKB-KW"/>
</dbReference>
<sequence>MNNPKPDSLRFCEAWKLFFVDLIYIRLPSLQRFKLWHRGGQLYQAYYDDRLTVVSAEVCRMLHNKVYQGQLVARELDYSESRVAPHQPLSAPFPPGPGVKTKLRRPKAGEDADQAQN</sequence>
<evidence type="ECO:0000256" key="1">
    <source>
        <dbReference type="SAM" id="MobiDB-lite"/>
    </source>
</evidence>
<feature type="region of interest" description="Disordered" evidence="1">
    <location>
        <begin position="83"/>
        <end position="117"/>
    </location>
</feature>